<comment type="function">
    <text evidence="9">Catalyzes a mechanistically unusual reaction, the ATP-dependent insertion of CO2 between the N7 and N8 nitrogen atoms of 7,8-diaminopelargonic acid (DAPA, also called 7,8-diammoniononanoate) to form a ureido ring.</text>
</comment>
<dbReference type="GO" id="GO:0005524">
    <property type="term" value="F:ATP binding"/>
    <property type="evidence" value="ECO:0007669"/>
    <property type="project" value="UniProtKB-UniRule"/>
</dbReference>
<dbReference type="RefSeq" id="WP_079606216.1">
    <property type="nucleotide sequence ID" value="NZ_LT670817.1"/>
</dbReference>
<dbReference type="GO" id="GO:0009102">
    <property type="term" value="P:biotin biosynthetic process"/>
    <property type="evidence" value="ECO:0007669"/>
    <property type="project" value="UniProtKB-UniRule"/>
</dbReference>
<feature type="active site" evidence="9">
    <location>
        <position position="33"/>
    </location>
</feature>
<dbReference type="EC" id="6.3.3.3" evidence="9"/>
<keyword evidence="4 9" id="KW-0547">Nucleotide-binding</keyword>
<sequence length="212" mass="23083">MRVRIIVTGTDTGIGKTVFAAGLAGALDGVYWKPIQAGVEEETDREAVLRLSGLSPERVLPEAYRLRTPASPHLAAERDGIVIDPDALLLPETDRPLVVEGAGGLLVPLTRELTYIDVMARWKAPVVLCARTTLGTINHSLLSVEALRTRNITIAGIVFIGDENQESERIVADLGQVRHLGRLPHLEPLTGASLRAAFARHFRIEDFLQETA</sequence>
<dbReference type="EMBL" id="LT670817">
    <property type="protein sequence ID" value="SHI09697.1"/>
    <property type="molecule type" value="Genomic_DNA"/>
</dbReference>
<keyword evidence="2 9" id="KW-0436">Ligase</keyword>
<dbReference type="PANTHER" id="PTHR43210">
    <property type="entry name" value="DETHIOBIOTIN SYNTHETASE"/>
    <property type="match status" value="1"/>
</dbReference>
<gene>
    <name evidence="9" type="primary">bioD</name>
    <name evidence="10" type="ORF">SAMN05443248_8153</name>
</gene>
<comment type="catalytic activity">
    <reaction evidence="9">
        <text>(7R,8S)-7,8-diammoniononanoate + CO2 + ATP = (4R,5S)-dethiobiotin + ADP + phosphate + 3 H(+)</text>
        <dbReference type="Rhea" id="RHEA:15805"/>
        <dbReference type="ChEBI" id="CHEBI:15378"/>
        <dbReference type="ChEBI" id="CHEBI:16526"/>
        <dbReference type="ChEBI" id="CHEBI:30616"/>
        <dbReference type="ChEBI" id="CHEBI:43474"/>
        <dbReference type="ChEBI" id="CHEBI:149469"/>
        <dbReference type="ChEBI" id="CHEBI:149473"/>
        <dbReference type="ChEBI" id="CHEBI:456216"/>
        <dbReference type="EC" id="6.3.3.3"/>
    </reaction>
</comment>
<dbReference type="OrthoDB" id="9802097at2"/>
<dbReference type="GO" id="GO:0004141">
    <property type="term" value="F:dethiobiotin synthase activity"/>
    <property type="evidence" value="ECO:0007669"/>
    <property type="project" value="UniProtKB-UniRule"/>
</dbReference>
<keyword evidence="5 9" id="KW-0093">Biotin biosynthesis</keyword>
<dbReference type="SUPFAM" id="SSF52540">
    <property type="entry name" value="P-loop containing nucleoside triphosphate hydrolases"/>
    <property type="match status" value="1"/>
</dbReference>
<comment type="caution">
    <text evidence="9">Lacks conserved residue(s) required for the propagation of feature annotation.</text>
</comment>
<evidence type="ECO:0000256" key="4">
    <source>
        <dbReference type="ARBA" id="ARBA00022741"/>
    </source>
</evidence>
<evidence type="ECO:0000313" key="10">
    <source>
        <dbReference type="EMBL" id="SHI09697.1"/>
    </source>
</evidence>
<feature type="binding site" evidence="9">
    <location>
        <begin position="13"/>
        <end position="18"/>
    </location>
    <ligand>
        <name>ATP</name>
        <dbReference type="ChEBI" id="CHEBI:30616"/>
    </ligand>
</feature>
<feature type="binding site" evidence="9">
    <location>
        <begin position="100"/>
        <end position="103"/>
    </location>
    <ligand>
        <name>ATP</name>
        <dbReference type="ChEBI" id="CHEBI:30616"/>
    </ligand>
</feature>
<accession>A0A1M5YCE2</accession>
<dbReference type="UniPathway" id="UPA00078">
    <property type="reaction ID" value="UER00161"/>
</dbReference>
<dbReference type="Gene3D" id="3.40.50.300">
    <property type="entry name" value="P-loop containing nucleotide triphosphate hydrolases"/>
    <property type="match status" value="1"/>
</dbReference>
<evidence type="ECO:0000313" key="11">
    <source>
        <dbReference type="Proteomes" id="UP000189796"/>
    </source>
</evidence>
<comment type="subcellular location">
    <subcellularLocation>
        <location evidence="9">Cytoplasm</location>
    </subcellularLocation>
</comment>
<evidence type="ECO:0000256" key="8">
    <source>
        <dbReference type="ARBA" id="ARBA00047386"/>
    </source>
</evidence>
<dbReference type="InterPro" id="IPR027417">
    <property type="entry name" value="P-loop_NTPase"/>
</dbReference>
<dbReference type="NCBIfam" id="TIGR00347">
    <property type="entry name" value="bioD"/>
    <property type="match status" value="1"/>
</dbReference>
<feature type="binding site" evidence="9">
    <location>
        <position position="100"/>
    </location>
    <ligand>
        <name>Mg(2+)</name>
        <dbReference type="ChEBI" id="CHEBI:18420"/>
    </ligand>
</feature>
<evidence type="ECO:0000256" key="6">
    <source>
        <dbReference type="ARBA" id="ARBA00022840"/>
    </source>
</evidence>
<dbReference type="GO" id="GO:0000287">
    <property type="term" value="F:magnesium ion binding"/>
    <property type="evidence" value="ECO:0007669"/>
    <property type="project" value="UniProtKB-UniRule"/>
</dbReference>
<dbReference type="Pfam" id="PF13500">
    <property type="entry name" value="AAA_26"/>
    <property type="match status" value="1"/>
</dbReference>
<feature type="binding site" evidence="9">
    <location>
        <position position="44"/>
    </location>
    <ligand>
        <name>Mg(2+)</name>
        <dbReference type="ChEBI" id="CHEBI:18420"/>
    </ligand>
</feature>
<dbReference type="HAMAP" id="MF_00336">
    <property type="entry name" value="BioD"/>
    <property type="match status" value="1"/>
</dbReference>
<evidence type="ECO:0000256" key="1">
    <source>
        <dbReference type="ARBA" id="ARBA00022490"/>
    </source>
</evidence>
<comment type="pathway">
    <text evidence="9">Cofactor biosynthesis; biotin biosynthesis; biotin from 7,8-diaminononanoate: step 1/2.</text>
</comment>
<evidence type="ECO:0000256" key="9">
    <source>
        <dbReference type="HAMAP-Rule" id="MF_00336"/>
    </source>
</evidence>
<dbReference type="PANTHER" id="PTHR43210:SF2">
    <property type="entry name" value="ATP-DEPENDENT DETHIOBIOTIN SYNTHETASE BIOD 2"/>
    <property type="match status" value="1"/>
</dbReference>
<evidence type="ECO:0000256" key="3">
    <source>
        <dbReference type="ARBA" id="ARBA00022723"/>
    </source>
</evidence>
<evidence type="ECO:0000256" key="7">
    <source>
        <dbReference type="ARBA" id="ARBA00022842"/>
    </source>
</evidence>
<dbReference type="PIRSF" id="PIRSF006755">
    <property type="entry name" value="DTB_synth"/>
    <property type="match status" value="1"/>
</dbReference>
<proteinExistence type="inferred from homology"/>
<feature type="binding site" evidence="9">
    <location>
        <position position="17"/>
    </location>
    <ligand>
        <name>Mg(2+)</name>
        <dbReference type="ChEBI" id="CHEBI:18420"/>
    </ligand>
</feature>
<feature type="binding site" evidence="9">
    <location>
        <position position="44"/>
    </location>
    <ligand>
        <name>ATP</name>
        <dbReference type="ChEBI" id="CHEBI:30616"/>
    </ligand>
</feature>
<keyword evidence="7 9" id="KW-0460">Magnesium</keyword>
<comment type="subunit">
    <text evidence="9">Homodimer.</text>
</comment>
<comment type="similarity">
    <text evidence="9">Belongs to the dethiobiotin synthetase family.</text>
</comment>
<evidence type="ECO:0000256" key="2">
    <source>
        <dbReference type="ARBA" id="ARBA00022598"/>
    </source>
</evidence>
<name>A0A1M5YCE2_9BRAD</name>
<protein>
    <recommendedName>
        <fullName evidence="9">ATP-dependent dethiobiotin synthetase BioD</fullName>
        <ecNumber evidence="9">6.3.3.3</ecNumber>
    </recommendedName>
    <alternativeName>
        <fullName evidence="9">DTB synthetase</fullName>
        <shortName evidence="9">DTBS</shortName>
    </alternativeName>
    <alternativeName>
        <fullName evidence="9">Dethiobiotin synthase</fullName>
    </alternativeName>
</protein>
<feature type="binding site" evidence="9">
    <location>
        <begin position="184"/>
        <end position="186"/>
    </location>
    <ligand>
        <name>ATP</name>
        <dbReference type="ChEBI" id="CHEBI:30616"/>
    </ligand>
</feature>
<dbReference type="CDD" id="cd03109">
    <property type="entry name" value="DTBS"/>
    <property type="match status" value="1"/>
</dbReference>
<dbReference type="InterPro" id="IPR004472">
    <property type="entry name" value="DTB_synth_BioD"/>
</dbReference>
<keyword evidence="3 9" id="KW-0479">Metal-binding</keyword>
<keyword evidence="1 9" id="KW-0963">Cytoplasm</keyword>
<comment type="catalytic activity">
    <reaction evidence="8">
        <text>(7R,8S)-8-amino-7-(carboxyamino)nonanoate + ATP = (4R,5S)-dethiobiotin + ADP + phosphate + H(+)</text>
        <dbReference type="Rhea" id="RHEA:63684"/>
        <dbReference type="ChEBI" id="CHEBI:15378"/>
        <dbReference type="ChEBI" id="CHEBI:30616"/>
        <dbReference type="ChEBI" id="CHEBI:43474"/>
        <dbReference type="ChEBI" id="CHEBI:149470"/>
        <dbReference type="ChEBI" id="CHEBI:149473"/>
        <dbReference type="ChEBI" id="CHEBI:456216"/>
    </reaction>
</comment>
<comment type="cofactor">
    <cofactor evidence="9">
        <name>Mg(2+)</name>
        <dbReference type="ChEBI" id="CHEBI:18420"/>
    </cofactor>
</comment>
<organism evidence="10 11">
    <name type="scientific">Bradyrhizobium erythrophlei</name>
    <dbReference type="NCBI Taxonomy" id="1437360"/>
    <lineage>
        <taxon>Bacteria</taxon>
        <taxon>Pseudomonadati</taxon>
        <taxon>Pseudomonadota</taxon>
        <taxon>Alphaproteobacteria</taxon>
        <taxon>Hyphomicrobiales</taxon>
        <taxon>Nitrobacteraceae</taxon>
        <taxon>Bradyrhizobium</taxon>
    </lineage>
</organism>
<dbReference type="AlphaFoldDB" id="A0A1M5YCE2"/>
<reference evidence="10 11" key="1">
    <citation type="submission" date="2016-11" db="EMBL/GenBank/DDBJ databases">
        <authorList>
            <person name="Jaros S."/>
            <person name="Januszkiewicz K."/>
            <person name="Wedrychowicz H."/>
        </authorList>
    </citation>
    <scope>NUCLEOTIDE SEQUENCE [LARGE SCALE GENOMIC DNA]</scope>
    <source>
        <strain evidence="10 11">GAS138</strain>
    </source>
</reference>
<dbReference type="GO" id="GO:0005829">
    <property type="term" value="C:cytosol"/>
    <property type="evidence" value="ECO:0007669"/>
    <property type="project" value="TreeGrafter"/>
</dbReference>
<keyword evidence="6 9" id="KW-0067">ATP-binding</keyword>
<dbReference type="Proteomes" id="UP000189796">
    <property type="component" value="Chromosome I"/>
</dbReference>
<evidence type="ECO:0000256" key="5">
    <source>
        <dbReference type="ARBA" id="ARBA00022756"/>
    </source>
</evidence>